<proteinExistence type="predicted"/>
<evidence type="ECO:0000256" key="1">
    <source>
        <dbReference type="SAM" id="MobiDB-lite"/>
    </source>
</evidence>
<dbReference type="Proteomes" id="UP000324222">
    <property type="component" value="Unassembled WGS sequence"/>
</dbReference>
<feature type="region of interest" description="Disordered" evidence="1">
    <location>
        <begin position="1"/>
        <end position="21"/>
    </location>
</feature>
<comment type="caution">
    <text evidence="2">The sequence shown here is derived from an EMBL/GenBank/DDBJ whole genome shotgun (WGS) entry which is preliminary data.</text>
</comment>
<reference evidence="2 3" key="1">
    <citation type="submission" date="2019-05" db="EMBL/GenBank/DDBJ databases">
        <title>Another draft genome of Portunus trituberculatus and its Hox gene families provides insights of decapod evolution.</title>
        <authorList>
            <person name="Jeong J.-H."/>
            <person name="Song I."/>
            <person name="Kim S."/>
            <person name="Choi T."/>
            <person name="Kim D."/>
            <person name="Ryu S."/>
            <person name="Kim W."/>
        </authorList>
    </citation>
    <scope>NUCLEOTIDE SEQUENCE [LARGE SCALE GENOMIC DNA]</scope>
    <source>
        <tissue evidence="2">Muscle</tissue>
    </source>
</reference>
<keyword evidence="3" id="KW-1185">Reference proteome</keyword>
<evidence type="ECO:0000313" key="3">
    <source>
        <dbReference type="Proteomes" id="UP000324222"/>
    </source>
</evidence>
<dbReference type="AlphaFoldDB" id="A0A5B7CLW8"/>
<gene>
    <name evidence="2" type="ORF">E2C01_003321</name>
</gene>
<name>A0A5B7CLW8_PORTR</name>
<evidence type="ECO:0000313" key="2">
    <source>
        <dbReference type="EMBL" id="MPC10682.1"/>
    </source>
</evidence>
<sequence>MVSELKGKKRQYSPSGERYFTKNNMGLLPLRVRRVERFSPGMTCRAVTLMRRHHRGRRGEGGKEKHRQSSKSVEPRLAPSGHISCPDCQ</sequence>
<dbReference type="EMBL" id="VSRR010000127">
    <property type="protein sequence ID" value="MPC10682.1"/>
    <property type="molecule type" value="Genomic_DNA"/>
</dbReference>
<organism evidence="2 3">
    <name type="scientific">Portunus trituberculatus</name>
    <name type="common">Swimming crab</name>
    <name type="synonym">Neptunus trituberculatus</name>
    <dbReference type="NCBI Taxonomy" id="210409"/>
    <lineage>
        <taxon>Eukaryota</taxon>
        <taxon>Metazoa</taxon>
        <taxon>Ecdysozoa</taxon>
        <taxon>Arthropoda</taxon>
        <taxon>Crustacea</taxon>
        <taxon>Multicrustacea</taxon>
        <taxon>Malacostraca</taxon>
        <taxon>Eumalacostraca</taxon>
        <taxon>Eucarida</taxon>
        <taxon>Decapoda</taxon>
        <taxon>Pleocyemata</taxon>
        <taxon>Brachyura</taxon>
        <taxon>Eubrachyura</taxon>
        <taxon>Portunoidea</taxon>
        <taxon>Portunidae</taxon>
        <taxon>Portuninae</taxon>
        <taxon>Portunus</taxon>
    </lineage>
</organism>
<feature type="region of interest" description="Disordered" evidence="1">
    <location>
        <begin position="48"/>
        <end position="89"/>
    </location>
</feature>
<accession>A0A5B7CLW8</accession>
<protein>
    <submittedName>
        <fullName evidence="2">Uncharacterized protein</fullName>
    </submittedName>
</protein>